<evidence type="ECO:0000256" key="4">
    <source>
        <dbReference type="ARBA" id="ARBA00022840"/>
    </source>
</evidence>
<dbReference type="GO" id="GO:0004321">
    <property type="term" value="F:fatty-acyl-CoA synthase activity"/>
    <property type="evidence" value="ECO:0007669"/>
    <property type="project" value="TreeGrafter"/>
</dbReference>
<dbReference type="InterPro" id="IPR025110">
    <property type="entry name" value="AMP-bd_C"/>
</dbReference>
<accession>A0A455W554</accession>
<dbReference type="Gene3D" id="3.30.300.30">
    <property type="match status" value="1"/>
</dbReference>
<evidence type="ECO:0000256" key="1">
    <source>
        <dbReference type="ARBA" id="ARBA00006432"/>
    </source>
</evidence>
<feature type="domain" description="AMP-dependent synthetase/ligase" evidence="5">
    <location>
        <begin position="50"/>
        <end position="413"/>
    </location>
</feature>
<dbReference type="AlphaFoldDB" id="A0A455W554"/>
<dbReference type="Pfam" id="PF00501">
    <property type="entry name" value="AMP-binding"/>
    <property type="match status" value="1"/>
</dbReference>
<dbReference type="GO" id="GO:0015645">
    <property type="term" value="F:fatty acid ligase activity"/>
    <property type="evidence" value="ECO:0007669"/>
    <property type="project" value="TreeGrafter"/>
</dbReference>
<protein>
    <submittedName>
        <fullName evidence="7">Acetyl-CoA synthetase</fullName>
    </submittedName>
</protein>
<evidence type="ECO:0000256" key="2">
    <source>
        <dbReference type="ARBA" id="ARBA00022598"/>
    </source>
</evidence>
<dbReference type="PANTHER" id="PTHR43605:SF10">
    <property type="entry name" value="ACYL-COA SYNTHETASE MEDIUM CHAIN FAMILY MEMBER 3"/>
    <property type="match status" value="1"/>
</dbReference>
<dbReference type="SUPFAM" id="SSF56801">
    <property type="entry name" value="Acetyl-CoA synthetase-like"/>
    <property type="match status" value="1"/>
</dbReference>
<keyword evidence="4" id="KW-0067">ATP-binding</keyword>
<comment type="similarity">
    <text evidence="1">Belongs to the ATP-dependent AMP-binding enzyme family.</text>
</comment>
<dbReference type="PANTHER" id="PTHR43605">
    <property type="entry name" value="ACYL-COENZYME A SYNTHETASE"/>
    <property type="match status" value="1"/>
</dbReference>
<organism evidence="7">
    <name type="scientific">Marinobacter nauticus</name>
    <name type="common">Marinobacter hydrocarbonoclasticus</name>
    <name type="synonym">Marinobacter aquaeolei</name>
    <dbReference type="NCBI Taxonomy" id="2743"/>
    <lineage>
        <taxon>Bacteria</taxon>
        <taxon>Pseudomonadati</taxon>
        <taxon>Pseudomonadota</taxon>
        <taxon>Gammaproteobacteria</taxon>
        <taxon>Pseudomonadales</taxon>
        <taxon>Marinobacteraceae</taxon>
        <taxon>Marinobacter</taxon>
    </lineage>
</organism>
<name>A0A455W554_MARNT</name>
<dbReference type="GO" id="GO:0006637">
    <property type="term" value="P:acyl-CoA metabolic process"/>
    <property type="evidence" value="ECO:0007669"/>
    <property type="project" value="TreeGrafter"/>
</dbReference>
<dbReference type="EMBL" id="AP019537">
    <property type="protein sequence ID" value="BBJ04180.1"/>
    <property type="molecule type" value="Genomic_DNA"/>
</dbReference>
<proteinExistence type="inferred from homology"/>
<keyword evidence="3" id="KW-0547">Nucleotide-binding</keyword>
<feature type="domain" description="AMP-binding enzyme C-terminal" evidence="6">
    <location>
        <begin position="463"/>
        <end position="541"/>
    </location>
</feature>
<dbReference type="InterPro" id="IPR042099">
    <property type="entry name" value="ANL_N_sf"/>
</dbReference>
<dbReference type="GO" id="GO:0005524">
    <property type="term" value="F:ATP binding"/>
    <property type="evidence" value="ECO:0007669"/>
    <property type="project" value="UniProtKB-KW"/>
</dbReference>
<gene>
    <name evidence="7" type="ORF">YBY_20290</name>
</gene>
<dbReference type="GO" id="GO:0006633">
    <property type="term" value="P:fatty acid biosynthetic process"/>
    <property type="evidence" value="ECO:0007669"/>
    <property type="project" value="TreeGrafter"/>
</dbReference>
<dbReference type="Pfam" id="PF13193">
    <property type="entry name" value="AMP-binding_C"/>
    <property type="match status" value="1"/>
</dbReference>
<dbReference type="InterPro" id="IPR000873">
    <property type="entry name" value="AMP-dep_synth/lig_dom"/>
</dbReference>
<sequence>MSILSEEHRLILTQTTNLAFDQHRPEGCILIPHYANLSADTVGRFARPGTEEKEALRYERNDGSVRRYTFADLETQSNRIAAQLRHHGVKKGDRVAIHTGFRPETALGHLACHKLGAIVVTLSHLYGPRMIEHVLTDSGASVLITEDNVWRGLRGQLTVPDSLRMTVVSGSVDREVMSFESLNQPLPGNFEPERTLADDPALLMYTSGSTGMPKGMLHAHRILHAYSPTISMFYNLELETRDCVCWTPADWAWVGGLLDLLLPAWKHGHTVISSAHRFDGRWALEFMVRHGVTHTFMPPTALKRIAELDPESVPEGLVLRVICTGGEPLPGETLKWLEKHLGVVCNEFYGLTEVNHLVGNCQALYTAREGSMGRAYPGHSTSIIDAQGQPVPVGEVGEIAAREDDPTRFLGYWRQSEKTQALVDGIWMRTGDLARQDEDGYFWYQGRSDDLILTAGHRVGPAEVEDTLLSHHSVAEAAVIPRPDPERGQIVVALVRLREGVEASEALKKQLQHWVKKELAAYKYPRDVRFVAEFPLTSSGKISRKQLAAEEKAAYERSFYG</sequence>
<dbReference type="InterPro" id="IPR051087">
    <property type="entry name" value="Mitochondrial_ACSM"/>
</dbReference>
<dbReference type="InterPro" id="IPR020845">
    <property type="entry name" value="AMP-binding_CS"/>
</dbReference>
<evidence type="ECO:0000256" key="3">
    <source>
        <dbReference type="ARBA" id="ARBA00022741"/>
    </source>
</evidence>
<reference evidence="7" key="1">
    <citation type="submission" date="2019-03" db="EMBL/GenBank/DDBJ databases">
        <title>Whole genome analysis of nitrate-reducing bacteria Marinobacter hydrocarbonoclasticus YB03.</title>
        <authorList>
            <person name="Azam A.H."/>
            <person name="Yuk S.R."/>
            <person name="Kamarisima K."/>
            <person name="Miyanaga K."/>
            <person name="Tanji Y."/>
        </authorList>
    </citation>
    <scope>NUCLEOTIDE SEQUENCE</scope>
    <source>
        <strain evidence="7">YB03</strain>
    </source>
</reference>
<dbReference type="InterPro" id="IPR045851">
    <property type="entry name" value="AMP-bd_C_sf"/>
</dbReference>
<evidence type="ECO:0000259" key="5">
    <source>
        <dbReference type="Pfam" id="PF00501"/>
    </source>
</evidence>
<evidence type="ECO:0000259" key="6">
    <source>
        <dbReference type="Pfam" id="PF13193"/>
    </source>
</evidence>
<keyword evidence="2" id="KW-0436">Ligase</keyword>
<dbReference type="Gene3D" id="3.40.50.12780">
    <property type="entry name" value="N-terminal domain of ligase-like"/>
    <property type="match status" value="1"/>
</dbReference>
<dbReference type="PROSITE" id="PS00455">
    <property type="entry name" value="AMP_BINDING"/>
    <property type="match status" value="1"/>
</dbReference>
<evidence type="ECO:0000313" key="7">
    <source>
        <dbReference type="EMBL" id="BBJ04180.1"/>
    </source>
</evidence>
<dbReference type="GO" id="GO:0016405">
    <property type="term" value="F:CoA-ligase activity"/>
    <property type="evidence" value="ECO:0007669"/>
    <property type="project" value="UniProtKB-ARBA"/>
</dbReference>